<evidence type="ECO:0000256" key="3">
    <source>
        <dbReference type="ARBA" id="ARBA00022884"/>
    </source>
</evidence>
<dbReference type="GO" id="GO:0051607">
    <property type="term" value="P:defense response to virus"/>
    <property type="evidence" value="ECO:0007669"/>
    <property type="project" value="UniProtKB-KW"/>
</dbReference>
<evidence type="ECO:0000256" key="1">
    <source>
        <dbReference type="ARBA" id="ARBA00005772"/>
    </source>
</evidence>
<accession>A0A7C4UBS2</accession>
<dbReference type="GO" id="GO:0003723">
    <property type="term" value="F:RNA binding"/>
    <property type="evidence" value="ECO:0007669"/>
    <property type="project" value="UniProtKB-KW"/>
</dbReference>
<protein>
    <recommendedName>
        <fullName evidence="2">CRISPR system Cms protein Csm4</fullName>
    </recommendedName>
</protein>
<dbReference type="AlphaFoldDB" id="A0A7C4UBS2"/>
<gene>
    <name evidence="5" type="primary">csm4</name>
    <name evidence="5" type="ORF">ENV67_02080</name>
</gene>
<name>A0A7C4UBS2_UNCW3</name>
<comment type="similarity">
    <text evidence="1">Belongs to the CRISPR-associated Csm4 family.</text>
</comment>
<evidence type="ECO:0000313" key="5">
    <source>
        <dbReference type="EMBL" id="HGW91314.1"/>
    </source>
</evidence>
<keyword evidence="4" id="KW-0051">Antiviral defense</keyword>
<keyword evidence="3" id="KW-0694">RNA-binding</keyword>
<reference evidence="5" key="1">
    <citation type="journal article" date="2020" name="mSystems">
        <title>Genome- and Community-Level Interaction Insights into Carbon Utilization and Element Cycling Functions of Hydrothermarchaeota in Hydrothermal Sediment.</title>
        <authorList>
            <person name="Zhou Z."/>
            <person name="Liu Y."/>
            <person name="Xu W."/>
            <person name="Pan J."/>
            <person name="Luo Z.H."/>
            <person name="Li M."/>
        </authorList>
    </citation>
    <scope>NUCLEOTIDE SEQUENCE [LARGE SCALE GENOMIC DNA]</scope>
    <source>
        <strain evidence="5">SpSt-780</strain>
    </source>
</reference>
<evidence type="ECO:0000256" key="2">
    <source>
        <dbReference type="ARBA" id="ARBA00016109"/>
    </source>
</evidence>
<sequence>MKKLRIKIKPKAPFASELNSDTFFGHICWGIKYLYSEDELTKFLKRYYEESETKPLIISSGFPMIDDEELYPKPVLRPLNKEEEDCLSKYFNGEKIIFYSALKTLKKQSFISRKILEELKNNLSYHNLYKCVFEGNYCPVNFLKKPEKCKSSKRDCSYFTKNKCDFIKSISSESNIFHNTINRLTNTVEEKGGFYSTKNTFYEESVRIWIYIYYDDFEIEKIKEIFNFISISGFGKDKSTGKGYFDFEIEENVIIPKSDNPDAFIVLSNYYPKKDDFQNAQYDIFTKIGKLGGDFANLKSIPHFKKPLLFIRPGSTIKPYNFKDFYGDIVRNVHTDERIIQYGITIPLFVRVLWG</sequence>
<proteinExistence type="inferred from homology"/>
<dbReference type="InterPro" id="IPR005510">
    <property type="entry name" value="Csm4"/>
</dbReference>
<organism evidence="5">
    <name type="scientific">candidate division WOR-3 bacterium</name>
    <dbReference type="NCBI Taxonomy" id="2052148"/>
    <lineage>
        <taxon>Bacteria</taxon>
        <taxon>Bacteria division WOR-3</taxon>
    </lineage>
</organism>
<evidence type="ECO:0000256" key="4">
    <source>
        <dbReference type="ARBA" id="ARBA00023118"/>
    </source>
</evidence>
<dbReference type="NCBIfam" id="TIGR01903">
    <property type="entry name" value="cas5_csm4"/>
    <property type="match status" value="1"/>
</dbReference>
<comment type="caution">
    <text evidence="5">The sequence shown here is derived from an EMBL/GenBank/DDBJ whole genome shotgun (WGS) entry which is preliminary data.</text>
</comment>
<dbReference type="EMBL" id="DTHG01000025">
    <property type="protein sequence ID" value="HGW91314.1"/>
    <property type="molecule type" value="Genomic_DNA"/>
</dbReference>